<evidence type="ECO:0000313" key="5">
    <source>
        <dbReference type="Proteomes" id="UP001295740"/>
    </source>
</evidence>
<evidence type="ECO:0000256" key="2">
    <source>
        <dbReference type="ARBA" id="ARBA00035112"/>
    </source>
</evidence>
<comment type="caution">
    <text evidence="4">The sequence shown here is derived from an EMBL/GenBank/DDBJ whole genome shotgun (WGS) entry which is preliminary data.</text>
</comment>
<evidence type="ECO:0000313" key="4">
    <source>
        <dbReference type="EMBL" id="CAJ2509895.1"/>
    </source>
</evidence>
<dbReference type="Pfam" id="PF11807">
    <property type="entry name" value="UstYa"/>
    <property type="match status" value="1"/>
</dbReference>
<comment type="similarity">
    <text evidence="2">Belongs to the ustYa family.</text>
</comment>
<sequence>MAKSYNSVALDEEPFLPQEDGLGEKYSWKIAKDTIPERIQKWSPHWMWLGHAVLLSTSLTLFALSFCANTAKMSDSAYTQRYSAWSPAASAVKYETQHFDLPAVAEGPFMGKGDDVDAKWDYISDIGDTMISREEMLNLGLNPDISLAITDPEGKPGYRVAVEVFHQLHCLNLLRQNLYKDYYAPMGGDTAAPHHDLEGHLDHCIEALRQFVMCQGDVGVFSFNYPFGDGDPWPDYSTPHTCRNFESIRQWAVDHTIPQAPGEPEH</sequence>
<dbReference type="PANTHER" id="PTHR33365:SF4">
    <property type="entry name" value="CYCLOCHLOROTINE BIOSYNTHESIS PROTEIN O"/>
    <property type="match status" value="1"/>
</dbReference>
<proteinExistence type="inferred from homology"/>
<feature type="transmembrane region" description="Helical" evidence="3">
    <location>
        <begin position="46"/>
        <end position="68"/>
    </location>
</feature>
<dbReference type="InterPro" id="IPR021765">
    <property type="entry name" value="UstYa-like"/>
</dbReference>
<dbReference type="GO" id="GO:0043386">
    <property type="term" value="P:mycotoxin biosynthetic process"/>
    <property type="evidence" value="ECO:0007669"/>
    <property type="project" value="InterPro"/>
</dbReference>
<dbReference type="Proteomes" id="UP001295740">
    <property type="component" value="Unassembled WGS sequence"/>
</dbReference>
<comment type="pathway">
    <text evidence="1">Mycotoxin biosynthesis.</text>
</comment>
<evidence type="ECO:0000256" key="3">
    <source>
        <dbReference type="SAM" id="Phobius"/>
    </source>
</evidence>
<dbReference type="AlphaFoldDB" id="A0AAI8VL80"/>
<reference evidence="4" key="1">
    <citation type="submission" date="2023-10" db="EMBL/GenBank/DDBJ databases">
        <authorList>
            <person name="Hackl T."/>
        </authorList>
    </citation>
    <scope>NUCLEOTIDE SEQUENCE</scope>
</reference>
<keyword evidence="5" id="KW-1185">Reference proteome</keyword>
<keyword evidence="3" id="KW-0472">Membrane</keyword>
<keyword evidence="3" id="KW-1133">Transmembrane helix</keyword>
<name>A0AAI8VL80_9PEZI</name>
<organism evidence="4 5">
    <name type="scientific">Anthostomella pinea</name>
    <dbReference type="NCBI Taxonomy" id="933095"/>
    <lineage>
        <taxon>Eukaryota</taxon>
        <taxon>Fungi</taxon>
        <taxon>Dikarya</taxon>
        <taxon>Ascomycota</taxon>
        <taxon>Pezizomycotina</taxon>
        <taxon>Sordariomycetes</taxon>
        <taxon>Xylariomycetidae</taxon>
        <taxon>Xylariales</taxon>
        <taxon>Xylariaceae</taxon>
        <taxon>Anthostomella</taxon>
    </lineage>
</organism>
<dbReference type="PANTHER" id="PTHR33365">
    <property type="entry name" value="YALI0B05434P"/>
    <property type="match status" value="1"/>
</dbReference>
<accession>A0AAI8VL80</accession>
<dbReference type="EMBL" id="CAUWAG010000013">
    <property type="protein sequence ID" value="CAJ2509895.1"/>
    <property type="molecule type" value="Genomic_DNA"/>
</dbReference>
<protein>
    <submittedName>
        <fullName evidence="4">Uu.00g057950.m01.CDS01</fullName>
    </submittedName>
</protein>
<evidence type="ECO:0000256" key="1">
    <source>
        <dbReference type="ARBA" id="ARBA00004685"/>
    </source>
</evidence>
<gene>
    <name evidence="4" type="ORF">KHLLAP_LOCUS10363</name>
</gene>
<keyword evidence="3" id="KW-0812">Transmembrane</keyword>